<dbReference type="PANTHER" id="PTHR47022:SF1">
    <property type="entry name" value="BTB AND MATH DOMAIN-CONTAINING PROTEIN 36-RELATED"/>
    <property type="match status" value="1"/>
</dbReference>
<dbReference type="InterPro" id="IPR002083">
    <property type="entry name" value="MATH/TRAF_dom"/>
</dbReference>
<dbReference type="Pfam" id="PF00622">
    <property type="entry name" value="SPRY"/>
    <property type="match status" value="1"/>
</dbReference>
<dbReference type="CDD" id="cd12885">
    <property type="entry name" value="SPRY_RanBP_like"/>
    <property type="match status" value="1"/>
</dbReference>
<organism evidence="6 7">
    <name type="scientific">Globodera rostochiensis</name>
    <name type="common">Golden nematode worm</name>
    <name type="synonym">Heterodera rostochiensis</name>
    <dbReference type="NCBI Taxonomy" id="31243"/>
    <lineage>
        <taxon>Eukaryota</taxon>
        <taxon>Metazoa</taxon>
        <taxon>Ecdysozoa</taxon>
        <taxon>Nematoda</taxon>
        <taxon>Chromadorea</taxon>
        <taxon>Rhabditida</taxon>
        <taxon>Tylenchina</taxon>
        <taxon>Tylenchomorpha</taxon>
        <taxon>Tylenchoidea</taxon>
        <taxon>Heteroderidae</taxon>
        <taxon>Heteroderinae</taxon>
        <taxon>Globodera</taxon>
    </lineage>
</organism>
<dbReference type="SUPFAM" id="SSF49599">
    <property type="entry name" value="TRAF domain-like"/>
    <property type="match status" value="2"/>
</dbReference>
<feature type="domain" description="BTB" evidence="3">
    <location>
        <begin position="381"/>
        <end position="443"/>
    </location>
</feature>
<dbReference type="SMART" id="SM00449">
    <property type="entry name" value="SPRY"/>
    <property type="match status" value="1"/>
</dbReference>
<dbReference type="InterPro" id="IPR013320">
    <property type="entry name" value="ConA-like_dom_sf"/>
</dbReference>
<sequence>MPGRGSCSAVDYNCSHWAHEFFYKVHRMNFFSNSASMFLEERNFFWREPTPTRVTLTIGIGLRCLGDETGRDTMEPAKSECPSNTGGDQTDDNEYKRSDQIVYRVPNFKAFYEGRGPKEVLSNPFEYINGLPWQIKIRHCDAHVGFSLYCYGDATDMAWTFRAAFQCGVVPCKEIFERLKQREYRQINANENYRDWQRLIKFDELMDPKNGFYDEKEDVVTFIAEVIPEKLNGMAGQVVFRMPKFKAFSKGGWPKDVLSDAVEYINGLPWRIMITRLGDGYAGFYLRCDGDKTDMTWTCRASVKFSVVSSCKEIGEYHTIRHREWRRIYNAIENPWGVQKFIKFKELMDPKNGFYDEKADAVTFKAEVIAEEPNGMPGVRLKDALRVNGELVNVNKYLLAAHSKFFQNMFFGQKAEEMPKCGIIGMKKKILKEMPKKDFSMFEINKLGAEAVKELKSNEFGRSTVLTGKINTNKDIEKGFSDLSTLINGGHITTDPENCATFVNFDSSEEVRLFSEQHRNRLGMNGKIGKIENFVAILNPNKWLRCDPYRIVGSILIFIFITYAIHRMNEQKENTAALIEAQKKNGLLPQQNRSNESEEQLNDILEQFVAEQNKKFEEQKEINKMLQKQMDELGNSSKKELEKYQKEQQQNIDDLQKTVAVLNDTINGKRLIRQQNRWDSAACHENLALIEPGRLVVKFTRKNYGWRSVLAERPIPKGNFGIFYYEVKILGGARGVYIGLATKQMPLADNWVGELEDTYAYESGKFWAHAHAIDGKPKFVEGDVIGCGVNLATRQIIYTKNGERLDTANLFANSAADLFPCVSLFYPLETIEANFGPNFKYNAFWI</sequence>
<dbReference type="InterPro" id="IPR003877">
    <property type="entry name" value="SPRY_dom"/>
</dbReference>
<evidence type="ECO:0000256" key="2">
    <source>
        <dbReference type="SAM" id="MobiDB-lite"/>
    </source>
</evidence>
<feature type="domain" description="MATH" evidence="4">
    <location>
        <begin position="235"/>
        <end position="368"/>
    </location>
</feature>
<dbReference type="InterPro" id="IPR001870">
    <property type="entry name" value="B30.2/SPRY"/>
</dbReference>
<dbReference type="PROSITE" id="PS50188">
    <property type="entry name" value="B302_SPRY"/>
    <property type="match status" value="1"/>
</dbReference>
<name>A0A914HR72_GLORO</name>
<dbReference type="InterPro" id="IPR000210">
    <property type="entry name" value="BTB/POZ_dom"/>
</dbReference>
<evidence type="ECO:0000313" key="6">
    <source>
        <dbReference type="Proteomes" id="UP000887572"/>
    </source>
</evidence>
<dbReference type="Proteomes" id="UP000887572">
    <property type="component" value="Unplaced"/>
</dbReference>
<protein>
    <submittedName>
        <fullName evidence="7">B30.2/SPRY domain-containing protein</fullName>
    </submittedName>
</protein>
<evidence type="ECO:0000256" key="1">
    <source>
        <dbReference type="SAM" id="Coils"/>
    </source>
</evidence>
<dbReference type="InterPro" id="IPR044736">
    <property type="entry name" value="Gid1/RanBPM/SPLA_SPRY"/>
</dbReference>
<dbReference type="InterPro" id="IPR008974">
    <property type="entry name" value="TRAF-like"/>
</dbReference>
<evidence type="ECO:0000259" key="4">
    <source>
        <dbReference type="PROSITE" id="PS50144"/>
    </source>
</evidence>
<dbReference type="CDD" id="cd00121">
    <property type="entry name" value="MATH"/>
    <property type="match status" value="1"/>
</dbReference>
<dbReference type="SUPFAM" id="SSF49899">
    <property type="entry name" value="Concanavalin A-like lectins/glucanases"/>
    <property type="match status" value="1"/>
</dbReference>
<reference evidence="7" key="1">
    <citation type="submission" date="2022-11" db="UniProtKB">
        <authorList>
            <consortium name="WormBaseParasite"/>
        </authorList>
    </citation>
    <scope>IDENTIFICATION</scope>
</reference>
<dbReference type="InterPro" id="IPR043136">
    <property type="entry name" value="B30.2/SPRY_sf"/>
</dbReference>
<dbReference type="InterPro" id="IPR011333">
    <property type="entry name" value="SKP1/BTB/POZ_sf"/>
</dbReference>
<dbReference type="Gene3D" id="3.30.710.10">
    <property type="entry name" value="Potassium Channel Kv1.1, Chain A"/>
    <property type="match status" value="1"/>
</dbReference>
<evidence type="ECO:0000259" key="5">
    <source>
        <dbReference type="PROSITE" id="PS50188"/>
    </source>
</evidence>
<dbReference type="SMART" id="SM00061">
    <property type="entry name" value="MATH"/>
    <property type="match status" value="2"/>
</dbReference>
<dbReference type="WBParaSite" id="Gr19_v10_g2959.t1">
    <property type="protein sequence ID" value="Gr19_v10_g2959.t1"/>
    <property type="gene ID" value="Gr19_v10_g2959"/>
</dbReference>
<feature type="coiled-coil region" evidence="1">
    <location>
        <begin position="609"/>
        <end position="665"/>
    </location>
</feature>
<dbReference type="PROSITE" id="PS50097">
    <property type="entry name" value="BTB"/>
    <property type="match status" value="1"/>
</dbReference>
<dbReference type="Gene3D" id="2.60.120.920">
    <property type="match status" value="1"/>
</dbReference>
<dbReference type="AlphaFoldDB" id="A0A914HR72"/>
<dbReference type="Pfam" id="PF00651">
    <property type="entry name" value="BTB"/>
    <property type="match status" value="1"/>
</dbReference>
<evidence type="ECO:0000259" key="3">
    <source>
        <dbReference type="PROSITE" id="PS50097"/>
    </source>
</evidence>
<proteinExistence type="predicted"/>
<feature type="domain" description="B30.2/SPRY" evidence="5">
    <location>
        <begin position="656"/>
        <end position="840"/>
    </location>
</feature>
<accession>A0A914HR72</accession>
<dbReference type="Pfam" id="PF22486">
    <property type="entry name" value="MATH_2"/>
    <property type="match status" value="1"/>
</dbReference>
<dbReference type="Gene3D" id="2.60.210.10">
    <property type="entry name" value="Apoptosis, Tumor Necrosis Factor Receptor Associated Protein 2, Chain A"/>
    <property type="match status" value="2"/>
</dbReference>
<dbReference type="PANTHER" id="PTHR47022">
    <property type="entry name" value="BTB AND MATH DOMAIN-CONTAINING PROTEIN 36-RELATED"/>
    <property type="match status" value="1"/>
</dbReference>
<keyword evidence="1" id="KW-0175">Coiled coil</keyword>
<dbReference type="CDD" id="cd18186">
    <property type="entry name" value="BTB_POZ_ZBTB_KLHL-like"/>
    <property type="match status" value="1"/>
</dbReference>
<evidence type="ECO:0000313" key="7">
    <source>
        <dbReference type="WBParaSite" id="Gr19_v10_g2959.t1"/>
    </source>
</evidence>
<dbReference type="Pfam" id="PF00917">
    <property type="entry name" value="MATH"/>
    <property type="match status" value="1"/>
</dbReference>
<feature type="region of interest" description="Disordered" evidence="2">
    <location>
        <begin position="74"/>
        <end position="93"/>
    </location>
</feature>
<dbReference type="PROSITE" id="PS50144">
    <property type="entry name" value="MATH"/>
    <property type="match status" value="1"/>
</dbReference>
<keyword evidence="6" id="KW-1185">Reference proteome</keyword>